<keyword evidence="1" id="KW-0472">Membrane</keyword>
<protein>
    <submittedName>
        <fullName evidence="2">Uncharacterized protein</fullName>
    </submittedName>
</protein>
<feature type="transmembrane region" description="Helical" evidence="1">
    <location>
        <begin position="148"/>
        <end position="168"/>
    </location>
</feature>
<sequence>MPDAPTVAYAGKELFLVEGALASLHDAPSKTQLLDKLARRMRHPPLAAGEREAAAGMHRALTEETVMYDAGEEPTPVFIARLGGSLVYGMFEHACELAEGDRVRAVVARSGAHLHLHSLIREADQMMLLPSGAWSGARARVRGNRREMWRLIAGMWIVFALFMALLMYEKGGVVLAWGDVGFMLVVMALSAGLVRLGHGSPYQIMPGGDEAQAIFTVYGFPCPEYFDAAEGLTSFRGRTLGFSAPCARIALDRHKEKFDLY</sequence>
<comment type="caution">
    <text evidence="2">The sequence shown here is derived from an EMBL/GenBank/DDBJ whole genome shotgun (WGS) entry which is preliminary data.</text>
</comment>
<name>A0ABX0NTF4_9BURK</name>
<feature type="transmembrane region" description="Helical" evidence="1">
    <location>
        <begin position="174"/>
        <end position="196"/>
    </location>
</feature>
<dbReference type="EMBL" id="WHJH01000013">
    <property type="protein sequence ID" value="NHZ90049.1"/>
    <property type="molecule type" value="Genomic_DNA"/>
</dbReference>
<accession>A0ABX0NTF4</accession>
<gene>
    <name evidence="2" type="ORF">F2P45_13640</name>
</gene>
<organism evidence="2 3">
    <name type="scientific">Massilia mucilaginosa</name>
    <dbReference type="NCBI Taxonomy" id="2609282"/>
    <lineage>
        <taxon>Bacteria</taxon>
        <taxon>Pseudomonadati</taxon>
        <taxon>Pseudomonadota</taxon>
        <taxon>Betaproteobacteria</taxon>
        <taxon>Burkholderiales</taxon>
        <taxon>Oxalobacteraceae</taxon>
        <taxon>Telluria group</taxon>
        <taxon>Massilia</taxon>
    </lineage>
</organism>
<keyword evidence="1" id="KW-1133">Transmembrane helix</keyword>
<evidence type="ECO:0000313" key="3">
    <source>
        <dbReference type="Proteomes" id="UP000609726"/>
    </source>
</evidence>
<evidence type="ECO:0000256" key="1">
    <source>
        <dbReference type="SAM" id="Phobius"/>
    </source>
</evidence>
<keyword evidence="1" id="KW-0812">Transmembrane</keyword>
<dbReference type="RefSeq" id="WP_166875673.1">
    <property type="nucleotide sequence ID" value="NZ_WHJH01000013.1"/>
</dbReference>
<dbReference type="Proteomes" id="UP000609726">
    <property type="component" value="Unassembled WGS sequence"/>
</dbReference>
<evidence type="ECO:0000313" key="2">
    <source>
        <dbReference type="EMBL" id="NHZ90049.1"/>
    </source>
</evidence>
<reference evidence="2 3" key="1">
    <citation type="submission" date="2019-10" db="EMBL/GenBank/DDBJ databases">
        <title>Taxonomy of Antarctic Massilia spp.: description of Massilia rubra sp. nov., Massilia aquatica sp. nov., Massilia mucilaginosa sp. nov., Massilia frigida sp. nov. isolated from streams, lakes and regoliths.</title>
        <authorList>
            <person name="Holochova P."/>
            <person name="Sedlacek I."/>
            <person name="Kralova S."/>
            <person name="Maslanova I."/>
            <person name="Busse H.-J."/>
            <person name="Stankova E."/>
            <person name="Vrbovska V."/>
            <person name="Kovarovic V."/>
            <person name="Bartak M."/>
            <person name="Svec P."/>
            <person name="Pantucek R."/>
        </authorList>
    </citation>
    <scope>NUCLEOTIDE SEQUENCE [LARGE SCALE GENOMIC DNA]</scope>
    <source>
        <strain evidence="2 3">CCM 8733</strain>
    </source>
</reference>
<keyword evidence="3" id="KW-1185">Reference proteome</keyword>
<proteinExistence type="predicted"/>